<proteinExistence type="predicted"/>
<evidence type="ECO:0000313" key="2">
    <source>
        <dbReference type="WBParaSite" id="PSU_v2.g8022.t1"/>
    </source>
</evidence>
<sequence length="386" mass="44080">MDQCLDFASSSSNIFAYIQKKNGADSYKLYIYTAFHGTTKLLLNKNQKDQVLVEVFVNELDQKYEVIFEGIKYLTFQYPSAITCIVGKPVIVEVMVDIPYLEYPILPPPNLAELLLTESFLKCLRCGNILADPHPNYFVVLEQAEEIMETAMGCCRCCSSSAESHKCEHIRSPDTGKIFLDDGIILVTEDYLKKDSYIKLDRNPLIECLKCYQKAGPQNNEYFGFEKNPSKHIEIFPMQADFVDKHGNSMIGNSYECWSHYFATRLMSTGLDNYALITDGIGNPHVQVGFFFRRLLWFGDAGSNSLRKVTALCFFYTENHTVMQTDLNIKIRLPKAAIKTFQRYLEQTHQLLKPFTPGYGQWKSAFFSLDCNSTSSLLINEPKISL</sequence>
<reference evidence="2" key="1">
    <citation type="submission" date="2022-11" db="UniProtKB">
        <authorList>
            <consortium name="WormBaseParasite"/>
        </authorList>
    </citation>
    <scope>IDENTIFICATION</scope>
</reference>
<dbReference type="AlphaFoldDB" id="A0A914Z5Q7"/>
<accession>A0A914Z5Q7</accession>
<protein>
    <submittedName>
        <fullName evidence="2">Uncharacterized protein</fullName>
    </submittedName>
</protein>
<keyword evidence="1" id="KW-1185">Reference proteome</keyword>
<evidence type="ECO:0000313" key="1">
    <source>
        <dbReference type="Proteomes" id="UP000887577"/>
    </source>
</evidence>
<dbReference type="Proteomes" id="UP000887577">
    <property type="component" value="Unplaced"/>
</dbReference>
<name>A0A914Z5Q7_9BILA</name>
<dbReference type="WBParaSite" id="PSU_v2.g8022.t1">
    <property type="protein sequence ID" value="PSU_v2.g8022.t1"/>
    <property type="gene ID" value="PSU_v2.g8022"/>
</dbReference>
<organism evidence="1 2">
    <name type="scientific">Panagrolaimus superbus</name>
    <dbReference type="NCBI Taxonomy" id="310955"/>
    <lineage>
        <taxon>Eukaryota</taxon>
        <taxon>Metazoa</taxon>
        <taxon>Ecdysozoa</taxon>
        <taxon>Nematoda</taxon>
        <taxon>Chromadorea</taxon>
        <taxon>Rhabditida</taxon>
        <taxon>Tylenchina</taxon>
        <taxon>Panagrolaimomorpha</taxon>
        <taxon>Panagrolaimoidea</taxon>
        <taxon>Panagrolaimidae</taxon>
        <taxon>Panagrolaimus</taxon>
    </lineage>
</organism>